<dbReference type="SUPFAM" id="SSF51905">
    <property type="entry name" value="FAD/NAD(P)-binding domain"/>
    <property type="match status" value="1"/>
</dbReference>
<dbReference type="Pfam" id="PF12831">
    <property type="entry name" value="FAD_oxidored"/>
    <property type="match status" value="1"/>
</dbReference>
<evidence type="ECO:0008006" key="3">
    <source>
        <dbReference type="Google" id="ProtNLM"/>
    </source>
</evidence>
<sequence>MPRAEYDAVVIGGGHNGLTAACVLARNGLDTIVVEAGSTFGGQSTTLPLVESAPQHKISPYAVDDIFLTAGGLVDELGLRRFGYRDIYIDPSYVYLHPDGASLAFWRDAQRTVDEIKTFSRSDANAYLDLMRTVDNLLDMAIPLMKANPHRPGLRTVATVTSLAALRARRLPSMMWLAVASAAQAISERFRHPIVCSALAQLSATCVGPIDTDGSAIALMAPGFPHRFGTRRPLGGTYALVEALLANLADAGGNAIANAAVEEIIVSGGRATGVRLATGQTLRARAGIIASCDPRQTLGRLLPDGTLDQVTQARVDHIPTAASGVSAFKVDIALRGRLGLRRHQKNRQDFDLRLPAVLIADSLDAVVRSSQQSRARELPDDIHMFSVVPTQADPSLAPPNQDTLYLYAPITPVNPEPSWDTLDAKAADAIVAKAAEFFDGITEYEIGRCVQSPAELARRVNATLGATVSHVDYLPHRLGPLRPALGLGGYRTPIEGLYLGGSGSHPGFGMTGLPGRLSAREVLRCQTRPSRMLTNRISRAPQSPQ</sequence>
<evidence type="ECO:0000313" key="1">
    <source>
        <dbReference type="EMBL" id="ORW23311.1"/>
    </source>
</evidence>
<dbReference type="PROSITE" id="PS51257">
    <property type="entry name" value="PROKAR_LIPOPROTEIN"/>
    <property type="match status" value="1"/>
</dbReference>
<comment type="caution">
    <text evidence="1">The sequence shown here is derived from an EMBL/GenBank/DDBJ whole genome shotgun (WGS) entry which is preliminary data.</text>
</comment>
<organism evidence="1 2">
    <name type="scientific">Mycobacterium palustre</name>
    <dbReference type="NCBI Taxonomy" id="153971"/>
    <lineage>
        <taxon>Bacteria</taxon>
        <taxon>Bacillati</taxon>
        <taxon>Actinomycetota</taxon>
        <taxon>Actinomycetes</taxon>
        <taxon>Mycobacteriales</taxon>
        <taxon>Mycobacteriaceae</taxon>
        <taxon>Mycobacterium</taxon>
        <taxon>Mycobacterium simiae complex</taxon>
    </lineage>
</organism>
<dbReference type="InterPro" id="IPR036188">
    <property type="entry name" value="FAD/NAD-bd_sf"/>
</dbReference>
<proteinExistence type="predicted"/>
<accession>A0A1X1ZJJ8</accession>
<dbReference type="PANTHER" id="PTHR10668:SF103">
    <property type="entry name" value="PYRIDINE NUCLEOTIDE-DISULFIDE OXIDOREDUCTASE DOMAIN-CONTAINING PROTEIN 2"/>
    <property type="match status" value="1"/>
</dbReference>
<name>A0A1X1ZJJ8_9MYCO</name>
<dbReference type="PANTHER" id="PTHR10668">
    <property type="entry name" value="PHYTOENE DEHYDROGENASE"/>
    <property type="match status" value="1"/>
</dbReference>
<dbReference type="Gene3D" id="3.50.50.60">
    <property type="entry name" value="FAD/NAD(P)-binding domain"/>
    <property type="match status" value="2"/>
</dbReference>
<dbReference type="AlphaFoldDB" id="A0A1X1ZJJ8"/>
<dbReference type="STRING" id="153971.AWC19_12195"/>
<keyword evidence="2" id="KW-1185">Reference proteome</keyword>
<reference evidence="1 2" key="1">
    <citation type="submission" date="2016-01" db="EMBL/GenBank/DDBJ databases">
        <title>The new phylogeny of the genus Mycobacterium.</title>
        <authorList>
            <person name="Tarcisio F."/>
            <person name="Conor M."/>
            <person name="Antonella G."/>
            <person name="Elisabetta G."/>
            <person name="Giulia F.S."/>
            <person name="Sara T."/>
            <person name="Anna F."/>
            <person name="Clotilde B."/>
            <person name="Roberto B."/>
            <person name="Veronica D.S."/>
            <person name="Fabio R."/>
            <person name="Monica P."/>
            <person name="Olivier J."/>
            <person name="Enrico T."/>
            <person name="Nicola S."/>
        </authorList>
    </citation>
    <scope>NUCLEOTIDE SEQUENCE [LARGE SCALE GENOMIC DNA]</scope>
    <source>
        <strain evidence="1 2">DSM 44572</strain>
    </source>
</reference>
<protein>
    <recommendedName>
        <fullName evidence="3">Dehydrogenase</fullName>
    </recommendedName>
</protein>
<evidence type="ECO:0000313" key="2">
    <source>
        <dbReference type="Proteomes" id="UP000193529"/>
    </source>
</evidence>
<dbReference type="Proteomes" id="UP000193529">
    <property type="component" value="Unassembled WGS sequence"/>
</dbReference>
<gene>
    <name evidence="1" type="ORF">AWC19_12195</name>
</gene>
<dbReference type="EMBL" id="LQPJ01000109">
    <property type="protein sequence ID" value="ORW23311.1"/>
    <property type="molecule type" value="Genomic_DNA"/>
</dbReference>